<comment type="caution">
    <text evidence="5">The sequence shown here is derived from an EMBL/GenBank/DDBJ whole genome shotgun (WGS) entry which is preliminary data.</text>
</comment>
<dbReference type="Gene3D" id="1.10.246.130">
    <property type="match status" value="1"/>
</dbReference>
<dbReference type="STRING" id="1803665.GCA_001641335_05560"/>
<organism evidence="5 6">
    <name type="scientific">Bradyrhizobium stylosanthis</name>
    <dbReference type="NCBI Taxonomy" id="1803665"/>
    <lineage>
        <taxon>Bacteria</taxon>
        <taxon>Pseudomonadati</taxon>
        <taxon>Pseudomonadota</taxon>
        <taxon>Alphaproteobacteria</taxon>
        <taxon>Hyphomicrobiales</taxon>
        <taxon>Nitrobacteraceae</taxon>
        <taxon>Bradyrhizobium</taxon>
    </lineage>
</organism>
<dbReference type="RefSeq" id="WP_063690561.1">
    <property type="nucleotide sequence ID" value="NZ_LVEM01000003.1"/>
</dbReference>
<dbReference type="GO" id="GO:0016740">
    <property type="term" value="F:transferase activity"/>
    <property type="evidence" value="ECO:0007669"/>
    <property type="project" value="UniProtKB-KW"/>
</dbReference>
<evidence type="ECO:0000256" key="2">
    <source>
        <dbReference type="ARBA" id="ARBA00022679"/>
    </source>
</evidence>
<keyword evidence="2" id="KW-0808">Transferase</keyword>
<accession>A0A560D4M1</accession>
<comment type="similarity">
    <text evidence="1">Belongs to the gamma-glutamyltransferase family.</text>
</comment>
<dbReference type="Pfam" id="PF01019">
    <property type="entry name" value="G_glu_transpept"/>
    <property type="match status" value="1"/>
</dbReference>
<proteinExistence type="inferred from homology"/>
<evidence type="ECO:0000313" key="6">
    <source>
        <dbReference type="Proteomes" id="UP000319949"/>
    </source>
</evidence>
<dbReference type="EMBL" id="VITK01000012">
    <property type="protein sequence ID" value="TWA92056.1"/>
    <property type="molecule type" value="Genomic_DNA"/>
</dbReference>
<evidence type="ECO:0000256" key="3">
    <source>
        <dbReference type="ARBA" id="ARBA00022801"/>
    </source>
</evidence>
<dbReference type="Proteomes" id="UP000319949">
    <property type="component" value="Unassembled WGS sequence"/>
</dbReference>
<evidence type="ECO:0000313" key="5">
    <source>
        <dbReference type="EMBL" id="TWA92056.1"/>
    </source>
</evidence>
<dbReference type="Gene3D" id="3.60.20.40">
    <property type="match status" value="1"/>
</dbReference>
<protein>
    <submittedName>
        <fullName evidence="5">Gamma-glutamyltranspeptidase/glutathione hydrolase</fullName>
    </submittedName>
</protein>
<keyword evidence="4" id="KW-0865">Zymogen</keyword>
<dbReference type="InterPro" id="IPR029055">
    <property type="entry name" value="Ntn_hydrolases_N"/>
</dbReference>
<sequence>MLAADREPRGVAPAEGRKPVSLAAVVTAFPLATQAGLATLRAGGNAMDAAVAAAWALSVCEPSASGLGGQTSMLVRRTDGSIRIIDGQSRAPAAASLETITAVQQRRGHRACTVPSAPATPDWAQRQYGVLSRAQVLAPAIGNAEDGYPITQLQHRQCRWVAQCLRAGAAAELFLADGRPPPVGSTFRQPALAVTLRELVRRGIEDFYQGSIARRITADMAACGGLITAADLSACAPPVETDPLSVEYAGCRIVSAPAPNGGPQLLMAFNLLKELAEHGFARSESGWRKALALAVSAAFREREHMSSQQPALTLRDPLSRDHARRVAAAIAGSRKLAFTADCAEEPGDTTHLMACDQHGMIVSLTQSIQSVFGAKVAHRTLGFVYNNYLCTCPRTPHAHALAPRCRPRSNIAPTLVLGGPAATPLLALGAAGSRRIISAILQVTCDVIDHGRDIVSAVDAPRVHGLVGGKVWIERPAADDALLSSLLASGREPVIRSRHSYAMAAVHALQFSPDGGVTGAADPRRDGTAGTFQ</sequence>
<dbReference type="SUPFAM" id="SSF56235">
    <property type="entry name" value="N-terminal nucleophile aminohydrolases (Ntn hydrolases)"/>
    <property type="match status" value="1"/>
</dbReference>
<keyword evidence="6" id="KW-1185">Reference proteome</keyword>
<dbReference type="GO" id="GO:0016787">
    <property type="term" value="F:hydrolase activity"/>
    <property type="evidence" value="ECO:0007669"/>
    <property type="project" value="UniProtKB-KW"/>
</dbReference>
<dbReference type="PANTHER" id="PTHR43199:SF1">
    <property type="entry name" value="GLUTATHIONE HYDROLASE PROENZYME"/>
    <property type="match status" value="1"/>
</dbReference>
<evidence type="ECO:0000256" key="1">
    <source>
        <dbReference type="ARBA" id="ARBA00009381"/>
    </source>
</evidence>
<gene>
    <name evidence="5" type="ORF">FBZ96_11262</name>
</gene>
<keyword evidence="3 5" id="KW-0378">Hydrolase</keyword>
<evidence type="ECO:0000256" key="4">
    <source>
        <dbReference type="ARBA" id="ARBA00023145"/>
    </source>
</evidence>
<dbReference type="OrthoDB" id="9781342at2"/>
<dbReference type="InterPro" id="IPR051792">
    <property type="entry name" value="GGT_bact"/>
</dbReference>
<dbReference type="InterPro" id="IPR043138">
    <property type="entry name" value="GGT_lsub"/>
</dbReference>
<dbReference type="PANTHER" id="PTHR43199">
    <property type="entry name" value="GLUTATHIONE HYDROLASE"/>
    <property type="match status" value="1"/>
</dbReference>
<reference evidence="5 6" key="1">
    <citation type="submission" date="2019-06" db="EMBL/GenBank/DDBJ databases">
        <title>Genomic Encyclopedia of Type Strains, Phase IV (KMG-V): Genome sequencing to study the core and pangenomes of soil and plant-associated prokaryotes.</title>
        <authorList>
            <person name="Whitman W."/>
        </authorList>
    </citation>
    <scope>NUCLEOTIDE SEQUENCE [LARGE SCALE GENOMIC DNA]</scope>
    <source>
        <strain evidence="5 6">BR 510</strain>
    </source>
</reference>
<dbReference type="PRINTS" id="PR01210">
    <property type="entry name" value="GGTRANSPTASE"/>
</dbReference>
<name>A0A560D4M1_9BRAD</name>
<dbReference type="AlphaFoldDB" id="A0A560D4M1"/>
<dbReference type="InterPro" id="IPR043137">
    <property type="entry name" value="GGT_ssub_C"/>
</dbReference>